<dbReference type="OrthoDB" id="9777385at2"/>
<dbReference type="NCBIfam" id="TIGR01891">
    <property type="entry name" value="amidohydrolases"/>
    <property type="match status" value="1"/>
</dbReference>
<dbReference type="EMBL" id="FNVD01000001">
    <property type="protein sequence ID" value="SEF46339.1"/>
    <property type="molecule type" value="Genomic_DNA"/>
</dbReference>
<dbReference type="Pfam" id="PF07687">
    <property type="entry name" value="M20_dimer"/>
    <property type="match status" value="1"/>
</dbReference>
<keyword evidence="5" id="KW-1185">Reference proteome</keyword>
<dbReference type="SUPFAM" id="SSF53187">
    <property type="entry name" value="Zn-dependent exopeptidases"/>
    <property type="match status" value="1"/>
</dbReference>
<dbReference type="InterPro" id="IPR036264">
    <property type="entry name" value="Bact_exopeptidase_dim_dom"/>
</dbReference>
<evidence type="ECO:0000256" key="2">
    <source>
        <dbReference type="PIRSR" id="PIRSR005962-1"/>
    </source>
</evidence>
<keyword evidence="2" id="KW-0479">Metal-binding</keyword>
<sequence length="387" mass="41857">MPVKNRFAELHDEITAWRRDIHEHPEILFETHRTSALVAEKLREFGCDEVVTGIGRTGVVGVIKGKSTDSGRVIGLRADMDALPIHEQTGVGYASKTPGAMHACGHDGHTAMLLGAAKYLAETRNFNGTAVVIFQPAEEGGGGGKEMCDDGLMERWGIQEVYGMHNWPGKPVGSFAIRPGAFFAATDQFDIEFEGKGGHAAKPQETVDTTVMAAQAVLALQTIASRNADPVDQVVVSVTSFETSSTAFNVIPQKVHLRGTVRTMSHAMRDLAENRLKEICNGVAATFGGSVSIDYHRGYPVMVNSPEQTEFAAHVARKVSGQCDEAPLVMGGEDFAFMLEERPGAYILVGNGDTAMVHHPEYNFNDEAIPAGCSWWAEIVESRMPAD</sequence>
<name>A0A1H5S6X7_9RHOB</name>
<dbReference type="InterPro" id="IPR002933">
    <property type="entry name" value="Peptidase_M20"/>
</dbReference>
<dbReference type="PANTHER" id="PTHR11014:SF63">
    <property type="entry name" value="METALLOPEPTIDASE, PUTATIVE (AFU_ORTHOLOGUE AFUA_6G09600)-RELATED"/>
    <property type="match status" value="1"/>
</dbReference>
<keyword evidence="1 4" id="KW-0378">Hydrolase</keyword>
<dbReference type="Gene3D" id="3.30.70.360">
    <property type="match status" value="1"/>
</dbReference>
<evidence type="ECO:0000313" key="4">
    <source>
        <dbReference type="EMBL" id="SEF46339.1"/>
    </source>
</evidence>
<dbReference type="InterPro" id="IPR017439">
    <property type="entry name" value="Amidohydrolase"/>
</dbReference>
<dbReference type="PIRSF" id="PIRSF005962">
    <property type="entry name" value="Pept_M20D_amidohydro"/>
    <property type="match status" value="1"/>
</dbReference>
<dbReference type="GO" id="GO:0019877">
    <property type="term" value="P:diaminopimelate biosynthetic process"/>
    <property type="evidence" value="ECO:0007669"/>
    <property type="project" value="UniProtKB-ARBA"/>
</dbReference>
<proteinExistence type="predicted"/>
<feature type="domain" description="Peptidase M20 dimerisation" evidence="3">
    <location>
        <begin position="189"/>
        <end position="282"/>
    </location>
</feature>
<dbReference type="Proteomes" id="UP000236742">
    <property type="component" value="Unassembled WGS sequence"/>
</dbReference>
<evidence type="ECO:0000256" key="1">
    <source>
        <dbReference type="ARBA" id="ARBA00022801"/>
    </source>
</evidence>
<comment type="cofactor">
    <cofactor evidence="2">
        <name>Mn(2+)</name>
        <dbReference type="ChEBI" id="CHEBI:29035"/>
    </cofactor>
    <text evidence="2">The Mn(2+) ion enhances activity.</text>
</comment>
<dbReference type="FunFam" id="3.30.70.360:FF:000001">
    <property type="entry name" value="N-acetyldiaminopimelate deacetylase"/>
    <property type="match status" value="1"/>
</dbReference>
<reference evidence="4 5" key="1">
    <citation type="submission" date="2016-10" db="EMBL/GenBank/DDBJ databases">
        <authorList>
            <person name="de Groot N.N."/>
        </authorList>
    </citation>
    <scope>NUCLEOTIDE SEQUENCE [LARGE SCALE GENOMIC DNA]</scope>
    <source>
        <strain evidence="4 5">DSM 23413</strain>
    </source>
</reference>
<dbReference type="InterPro" id="IPR011650">
    <property type="entry name" value="Peptidase_M20_dimer"/>
</dbReference>
<keyword evidence="2" id="KW-0464">Manganese</keyword>
<feature type="binding site" evidence="2">
    <location>
        <position position="165"/>
    </location>
    <ligand>
        <name>Mn(2+)</name>
        <dbReference type="ChEBI" id="CHEBI:29035"/>
        <label>2</label>
    </ligand>
</feature>
<feature type="binding site" evidence="2">
    <location>
        <position position="358"/>
    </location>
    <ligand>
        <name>Mn(2+)</name>
        <dbReference type="ChEBI" id="CHEBI:29035"/>
        <label>2</label>
    </ligand>
</feature>
<organism evidence="4 5">
    <name type="scientific">Jhaorihella thermophila</name>
    <dbReference type="NCBI Taxonomy" id="488547"/>
    <lineage>
        <taxon>Bacteria</taxon>
        <taxon>Pseudomonadati</taxon>
        <taxon>Pseudomonadota</taxon>
        <taxon>Alphaproteobacteria</taxon>
        <taxon>Rhodobacterales</taxon>
        <taxon>Paracoccaceae</taxon>
        <taxon>Jhaorihella</taxon>
    </lineage>
</organism>
<protein>
    <submittedName>
        <fullName evidence="4">Hippurate hydrolase</fullName>
    </submittedName>
</protein>
<dbReference type="RefSeq" id="WP_104006394.1">
    <property type="nucleotide sequence ID" value="NZ_FNVD01000001.1"/>
</dbReference>
<dbReference type="CDD" id="cd05666">
    <property type="entry name" value="M20_Acy1-like"/>
    <property type="match status" value="1"/>
</dbReference>
<accession>A0A1H5S6X7</accession>
<gene>
    <name evidence="4" type="ORF">SAMN05421751_101372</name>
</gene>
<dbReference type="Gene3D" id="3.40.630.10">
    <property type="entry name" value="Zn peptidases"/>
    <property type="match status" value="1"/>
</dbReference>
<dbReference type="PANTHER" id="PTHR11014">
    <property type="entry name" value="PEPTIDASE M20 FAMILY MEMBER"/>
    <property type="match status" value="1"/>
</dbReference>
<feature type="binding site" evidence="2">
    <location>
        <position position="104"/>
    </location>
    <ligand>
        <name>Mn(2+)</name>
        <dbReference type="ChEBI" id="CHEBI:29035"/>
        <label>2</label>
    </ligand>
</feature>
<dbReference type="AlphaFoldDB" id="A0A1H5S6X7"/>
<dbReference type="Pfam" id="PF01546">
    <property type="entry name" value="Peptidase_M20"/>
    <property type="match status" value="1"/>
</dbReference>
<dbReference type="SUPFAM" id="SSF55031">
    <property type="entry name" value="Bacterial exopeptidase dimerisation domain"/>
    <property type="match status" value="1"/>
</dbReference>
<feature type="binding site" evidence="2">
    <location>
        <position position="106"/>
    </location>
    <ligand>
        <name>Mn(2+)</name>
        <dbReference type="ChEBI" id="CHEBI:29035"/>
        <label>2</label>
    </ligand>
</feature>
<feature type="binding site" evidence="2">
    <location>
        <position position="139"/>
    </location>
    <ligand>
        <name>Mn(2+)</name>
        <dbReference type="ChEBI" id="CHEBI:29035"/>
        <label>2</label>
    </ligand>
</feature>
<evidence type="ECO:0000259" key="3">
    <source>
        <dbReference type="Pfam" id="PF07687"/>
    </source>
</evidence>
<evidence type="ECO:0000313" key="5">
    <source>
        <dbReference type="Proteomes" id="UP000236742"/>
    </source>
</evidence>
<dbReference type="GO" id="GO:0050118">
    <property type="term" value="F:N-acetyldiaminopimelate deacetylase activity"/>
    <property type="evidence" value="ECO:0007669"/>
    <property type="project" value="UniProtKB-ARBA"/>
</dbReference>
<dbReference type="GO" id="GO:0046872">
    <property type="term" value="F:metal ion binding"/>
    <property type="evidence" value="ECO:0007669"/>
    <property type="project" value="UniProtKB-KW"/>
</dbReference>